<name>Q11GJ5_CHESB</name>
<evidence type="ECO:0000313" key="2">
    <source>
        <dbReference type="EMBL" id="ABG63480.1"/>
    </source>
</evidence>
<dbReference type="OrthoDB" id="7856199at2"/>
<dbReference type="SUPFAM" id="SSF53335">
    <property type="entry name" value="S-adenosyl-L-methionine-dependent methyltransferases"/>
    <property type="match status" value="1"/>
</dbReference>
<dbReference type="eggNOG" id="COG2226">
    <property type="taxonomic scope" value="Bacteria"/>
</dbReference>
<gene>
    <name evidence="2" type="ordered locus">Meso_2088</name>
</gene>
<dbReference type="HOGENOM" id="CLU_037990_10_0_5"/>
<accession>Q11GJ5</accession>
<dbReference type="CDD" id="cd02440">
    <property type="entry name" value="AdoMet_MTases"/>
    <property type="match status" value="1"/>
</dbReference>
<dbReference type="Pfam" id="PF08241">
    <property type="entry name" value="Methyltransf_11"/>
    <property type="match status" value="1"/>
</dbReference>
<dbReference type="EMBL" id="CP000390">
    <property type="protein sequence ID" value="ABG63480.1"/>
    <property type="molecule type" value="Genomic_DNA"/>
</dbReference>
<keyword evidence="2" id="KW-0489">Methyltransferase</keyword>
<feature type="domain" description="Methyltransferase type 11" evidence="1">
    <location>
        <begin position="50"/>
        <end position="146"/>
    </location>
</feature>
<dbReference type="GO" id="GO:0032259">
    <property type="term" value="P:methylation"/>
    <property type="evidence" value="ECO:0007669"/>
    <property type="project" value="UniProtKB-KW"/>
</dbReference>
<sequence>MSGDKSHEALVGGQFGSRAEAYLKSAVHAQGEDLQSLVARMAGKSGARVLDLGCGGGHVTFHIAPLVREVVAYDLSPEMLEVVGRTARERGLANIATARGVAESLPFEADSFDAVLSRFSAHHWRDLDAGLREAARVLKPGGSVIILDTVTAGVPIIDTFFQAIELLRDCSHVRNYSRAEWEAALARAGLPVRSSSRFRLRLEFKSWVERMNTPKIQVEAIRALQTSVSEIATRHYETEPDGSHTIDVALFEAVKPIA</sequence>
<reference evidence="2" key="1">
    <citation type="submission" date="2006-06" db="EMBL/GenBank/DDBJ databases">
        <title>Complete sequence of chromosome of Chelativorans sp. BNC1.</title>
        <authorList>
            <consortium name="US DOE Joint Genome Institute"/>
            <person name="Copeland A."/>
            <person name="Lucas S."/>
            <person name="Lapidus A."/>
            <person name="Barry K."/>
            <person name="Detter J.C."/>
            <person name="Glavina del Rio T."/>
            <person name="Hammon N."/>
            <person name="Israni S."/>
            <person name="Dalin E."/>
            <person name="Tice H."/>
            <person name="Pitluck S."/>
            <person name="Chertkov O."/>
            <person name="Brettin T."/>
            <person name="Bruce D."/>
            <person name="Han C."/>
            <person name="Tapia R."/>
            <person name="Gilna P."/>
            <person name="Schmutz J."/>
            <person name="Larimer F."/>
            <person name="Land M."/>
            <person name="Hauser L."/>
            <person name="Kyrpides N."/>
            <person name="Mikhailova N."/>
            <person name="Richardson P."/>
        </authorList>
    </citation>
    <scope>NUCLEOTIDE SEQUENCE</scope>
    <source>
        <strain evidence="2">BNC1</strain>
    </source>
</reference>
<dbReference type="InterPro" id="IPR029063">
    <property type="entry name" value="SAM-dependent_MTases_sf"/>
</dbReference>
<dbReference type="InterPro" id="IPR013216">
    <property type="entry name" value="Methyltransf_11"/>
</dbReference>
<evidence type="ECO:0000259" key="1">
    <source>
        <dbReference type="Pfam" id="PF08241"/>
    </source>
</evidence>
<dbReference type="GO" id="GO:0008757">
    <property type="term" value="F:S-adenosylmethionine-dependent methyltransferase activity"/>
    <property type="evidence" value="ECO:0007669"/>
    <property type="project" value="InterPro"/>
</dbReference>
<dbReference type="KEGG" id="mes:Meso_2088"/>
<dbReference type="PANTHER" id="PTHR43591">
    <property type="entry name" value="METHYLTRANSFERASE"/>
    <property type="match status" value="1"/>
</dbReference>
<dbReference type="AlphaFoldDB" id="Q11GJ5"/>
<protein>
    <submittedName>
        <fullName evidence="2">Methyltransferase type 11</fullName>
    </submittedName>
</protein>
<dbReference type="Gene3D" id="3.40.50.150">
    <property type="entry name" value="Vaccinia Virus protein VP39"/>
    <property type="match status" value="1"/>
</dbReference>
<proteinExistence type="predicted"/>
<dbReference type="STRING" id="266779.Meso_2088"/>
<keyword evidence="2" id="KW-0808">Transferase</keyword>
<organism evidence="2">
    <name type="scientific">Chelativorans sp. (strain BNC1)</name>
    <dbReference type="NCBI Taxonomy" id="266779"/>
    <lineage>
        <taxon>Bacteria</taxon>
        <taxon>Pseudomonadati</taxon>
        <taxon>Pseudomonadota</taxon>
        <taxon>Alphaproteobacteria</taxon>
        <taxon>Hyphomicrobiales</taxon>
        <taxon>Phyllobacteriaceae</taxon>
        <taxon>Chelativorans</taxon>
    </lineage>
</organism>